<dbReference type="AlphaFoldDB" id="A0A1Y5RC42"/>
<dbReference type="InterPro" id="IPR037925">
    <property type="entry name" value="FlgE/F/G-like"/>
</dbReference>
<dbReference type="GO" id="GO:0009424">
    <property type="term" value="C:bacterial-type flagellum hook"/>
    <property type="evidence" value="ECO:0007669"/>
    <property type="project" value="TreeGrafter"/>
</dbReference>
<proteinExistence type="inferred from homology"/>
<keyword evidence="3 4" id="KW-0975">Bacterial flagellum</keyword>
<dbReference type="GO" id="GO:0005829">
    <property type="term" value="C:cytosol"/>
    <property type="evidence" value="ECO:0007669"/>
    <property type="project" value="TreeGrafter"/>
</dbReference>
<keyword evidence="7" id="KW-0282">Flagellum</keyword>
<accession>A0A1Y5RC42</accession>
<evidence type="ECO:0000313" key="8">
    <source>
        <dbReference type="Proteomes" id="UP000193862"/>
    </source>
</evidence>
<dbReference type="InterPro" id="IPR010930">
    <property type="entry name" value="Flg_bb/hook_C_dom"/>
</dbReference>
<evidence type="ECO:0000259" key="6">
    <source>
        <dbReference type="Pfam" id="PF06429"/>
    </source>
</evidence>
<evidence type="ECO:0000256" key="2">
    <source>
        <dbReference type="ARBA" id="ARBA00009677"/>
    </source>
</evidence>
<keyword evidence="7" id="KW-0966">Cell projection</keyword>
<dbReference type="PANTHER" id="PTHR30435:SF1">
    <property type="entry name" value="FLAGELLAR HOOK PROTEIN FLGE"/>
    <property type="match status" value="1"/>
</dbReference>
<dbReference type="Pfam" id="PF06429">
    <property type="entry name" value="Flg_bbr_C"/>
    <property type="match status" value="1"/>
</dbReference>
<protein>
    <recommendedName>
        <fullName evidence="4">Flagellar hook protein FlgE</fullName>
    </recommendedName>
</protein>
<dbReference type="RefSeq" id="WP_085834936.1">
    <property type="nucleotide sequence ID" value="NZ_FWFS01000001.1"/>
</dbReference>
<dbReference type="PANTHER" id="PTHR30435">
    <property type="entry name" value="FLAGELLAR PROTEIN"/>
    <property type="match status" value="1"/>
</dbReference>
<evidence type="ECO:0000259" key="5">
    <source>
        <dbReference type="Pfam" id="PF00460"/>
    </source>
</evidence>
<dbReference type="GO" id="GO:0009425">
    <property type="term" value="C:bacterial-type flagellum basal body"/>
    <property type="evidence" value="ECO:0007669"/>
    <property type="project" value="UniProtKB-SubCell"/>
</dbReference>
<dbReference type="InterPro" id="IPR001444">
    <property type="entry name" value="Flag_bb_rod_N"/>
</dbReference>
<comment type="subcellular location">
    <subcellularLocation>
        <location evidence="1 4">Bacterial flagellum basal body</location>
    </subcellularLocation>
</comment>
<evidence type="ECO:0000313" key="7">
    <source>
        <dbReference type="EMBL" id="SLN13613.1"/>
    </source>
</evidence>
<gene>
    <name evidence="7" type="primary">flgE</name>
    <name evidence="7" type="ORF">AQS8620_00184</name>
</gene>
<evidence type="ECO:0000256" key="1">
    <source>
        <dbReference type="ARBA" id="ARBA00004117"/>
    </source>
</evidence>
<reference evidence="7 8" key="1">
    <citation type="submission" date="2017-03" db="EMBL/GenBank/DDBJ databases">
        <authorList>
            <person name="Afonso C.L."/>
            <person name="Miller P.J."/>
            <person name="Scott M.A."/>
            <person name="Spackman E."/>
            <person name="Goraichik I."/>
            <person name="Dimitrov K.M."/>
            <person name="Suarez D.L."/>
            <person name="Swayne D.E."/>
        </authorList>
    </citation>
    <scope>NUCLEOTIDE SEQUENCE [LARGE SCALE GENOMIC DNA]</scope>
    <source>
        <strain evidence="7 8">CECT 8620</strain>
    </source>
</reference>
<dbReference type="EMBL" id="FWFS01000001">
    <property type="protein sequence ID" value="SLN13613.1"/>
    <property type="molecule type" value="Genomic_DNA"/>
</dbReference>
<sequence>MTISSSLNAGVAGLNANATKLATISDNIANSGTYGYKRATADFESFVIANNQGAGVYSAGGVRASTSRQIEERGALVSTSNAMDIAVAGRGMLPVTTEVSLAADGEQPLMMTTTGSFHTDADGVLKTASGLVLLGWPADADGTIATFPRDTVTGLEPIVINSNQTAGDPTTQMNLGVNLPAENATSQSLAVEYFGNLGTSEALDVAFEPDAANDNTWTVTIRDSASANAIVGEYTVVFDASRTQGGTIDTVTPTANNPVGADYNATTGTLALTVAGGPLTVTVGKPGDTNGLTQLSDGFSPTQITKDGSPVGNLTAVEIDDNGYITATYDTGFTRRIYQIPLIDVPNPNGLTALNSQTYQVSPDSGSFFLWDAGEGPTGAIAGYAREGSTTDVAAELTDLIQTQRAYSSNAKVIQTVDEMLQETTNIKR</sequence>
<comment type="similarity">
    <text evidence="2 4">Belongs to the flagella basal body rod proteins family.</text>
</comment>
<dbReference type="SUPFAM" id="SSF117143">
    <property type="entry name" value="Flagellar hook protein flgE"/>
    <property type="match status" value="1"/>
</dbReference>
<evidence type="ECO:0000256" key="3">
    <source>
        <dbReference type="ARBA" id="ARBA00023143"/>
    </source>
</evidence>
<feature type="domain" description="Flagellar basal body rod protein N-terminal" evidence="5">
    <location>
        <begin position="7"/>
        <end position="37"/>
    </location>
</feature>
<name>A0A1Y5RC42_9RHOB</name>
<organism evidence="7 8">
    <name type="scientific">Aquimixticola soesokkakensis</name>
    <dbReference type="NCBI Taxonomy" id="1519096"/>
    <lineage>
        <taxon>Bacteria</taxon>
        <taxon>Pseudomonadati</taxon>
        <taxon>Pseudomonadota</taxon>
        <taxon>Alphaproteobacteria</taxon>
        <taxon>Rhodobacterales</taxon>
        <taxon>Paracoccaceae</taxon>
        <taxon>Aquimixticola</taxon>
    </lineage>
</organism>
<dbReference type="GO" id="GO:0071978">
    <property type="term" value="P:bacterial-type flagellum-dependent swarming motility"/>
    <property type="evidence" value="ECO:0007669"/>
    <property type="project" value="TreeGrafter"/>
</dbReference>
<keyword evidence="8" id="KW-1185">Reference proteome</keyword>
<feature type="domain" description="Flagellar basal-body/hook protein C-terminal" evidence="6">
    <location>
        <begin position="387"/>
        <end position="427"/>
    </location>
</feature>
<dbReference type="NCBIfam" id="TIGR03506">
    <property type="entry name" value="FlgEFG_subfam"/>
    <property type="match status" value="1"/>
</dbReference>
<comment type="function">
    <text evidence="4">A flexible structure which links the flagellar filament to the drive apparatus in the basal body.</text>
</comment>
<dbReference type="OrthoDB" id="8372879at2"/>
<keyword evidence="7" id="KW-0969">Cilium</keyword>
<dbReference type="Pfam" id="PF00460">
    <property type="entry name" value="Flg_bb_rod"/>
    <property type="match status" value="1"/>
</dbReference>
<dbReference type="InterPro" id="IPR020013">
    <property type="entry name" value="Flagellar_FlgE/F/G"/>
</dbReference>
<evidence type="ECO:0000256" key="4">
    <source>
        <dbReference type="RuleBase" id="RU362116"/>
    </source>
</evidence>
<dbReference type="Proteomes" id="UP000193862">
    <property type="component" value="Unassembled WGS sequence"/>
</dbReference>